<reference evidence="1 2" key="1">
    <citation type="journal article" date="2024" name="Plant Biotechnol. J.">
        <title>Genome and CRISPR/Cas9 system of a widespread forest tree (Populus alba) in the world.</title>
        <authorList>
            <person name="Liu Y.J."/>
            <person name="Jiang P.F."/>
            <person name="Han X.M."/>
            <person name="Li X.Y."/>
            <person name="Wang H.M."/>
            <person name="Wang Y.J."/>
            <person name="Wang X.X."/>
            <person name="Zeng Q.Y."/>
        </authorList>
    </citation>
    <scope>NUCLEOTIDE SEQUENCE [LARGE SCALE GENOMIC DNA]</scope>
    <source>
        <strain evidence="2">cv. PAL-ZL1</strain>
    </source>
</reference>
<comment type="caution">
    <text evidence="1">The sequence shown here is derived from an EMBL/GenBank/DDBJ whole genome shotgun (WGS) entry which is preliminary data.</text>
</comment>
<protein>
    <submittedName>
        <fullName evidence="1">Uncharacterized protein</fullName>
    </submittedName>
</protein>
<dbReference type="Proteomes" id="UP000309997">
    <property type="component" value="Unassembled WGS sequence"/>
</dbReference>
<accession>A0ACC4AG13</accession>
<evidence type="ECO:0000313" key="1">
    <source>
        <dbReference type="EMBL" id="KAL3564802.1"/>
    </source>
</evidence>
<gene>
    <name evidence="1" type="ORF">D5086_032848</name>
</gene>
<keyword evidence="2" id="KW-1185">Reference proteome</keyword>
<evidence type="ECO:0000313" key="2">
    <source>
        <dbReference type="Proteomes" id="UP000309997"/>
    </source>
</evidence>
<proteinExistence type="predicted"/>
<name>A0ACC4AG13_POPAL</name>
<organism evidence="1 2">
    <name type="scientific">Populus alba</name>
    <name type="common">White poplar</name>
    <dbReference type="NCBI Taxonomy" id="43335"/>
    <lineage>
        <taxon>Eukaryota</taxon>
        <taxon>Viridiplantae</taxon>
        <taxon>Streptophyta</taxon>
        <taxon>Embryophyta</taxon>
        <taxon>Tracheophyta</taxon>
        <taxon>Spermatophyta</taxon>
        <taxon>Magnoliopsida</taxon>
        <taxon>eudicotyledons</taxon>
        <taxon>Gunneridae</taxon>
        <taxon>Pentapetalae</taxon>
        <taxon>rosids</taxon>
        <taxon>fabids</taxon>
        <taxon>Malpighiales</taxon>
        <taxon>Salicaceae</taxon>
        <taxon>Saliceae</taxon>
        <taxon>Populus</taxon>
    </lineage>
</organism>
<sequence>MGACATKPEVLKEGETPEPAKEEVVVATGDDVQVEDKAVAVDEEEKKVVFEKDIGAAGGDKVEETEIVDDNKRRSLSNLFKESMVGAAIKQGKIDGLWLKVLDIHRRLVSSCTGCWGLDYSDHLFATNSIKLCQILWGVLRWILERIFQPLSYVPCILFLCNAIPYTPLHLHRLVHTTANWIGYSSAQWSMKDWC</sequence>
<dbReference type="EMBL" id="RCHU02000019">
    <property type="protein sequence ID" value="KAL3564802.1"/>
    <property type="molecule type" value="Genomic_DNA"/>
</dbReference>